<keyword evidence="19" id="KW-1185">Reference proteome</keyword>
<feature type="transmembrane region" description="Helical" evidence="16">
    <location>
        <begin position="689"/>
        <end position="712"/>
    </location>
</feature>
<evidence type="ECO:0000256" key="8">
    <source>
        <dbReference type="ARBA" id="ARBA00022741"/>
    </source>
</evidence>
<dbReference type="FunFam" id="2.70.150.10:FF:000002">
    <property type="entry name" value="Copper-transporting ATPase 1, putative"/>
    <property type="match status" value="1"/>
</dbReference>
<evidence type="ECO:0000313" key="18">
    <source>
        <dbReference type="EMBL" id="CQH64435.1"/>
    </source>
</evidence>
<feature type="transmembrane region" description="Helical" evidence="16">
    <location>
        <begin position="169"/>
        <end position="188"/>
    </location>
</feature>
<dbReference type="SFLD" id="SFLDS00003">
    <property type="entry name" value="Haloacid_Dehalogenase"/>
    <property type="match status" value="1"/>
</dbReference>
<feature type="compositionally biased region" description="Basic and acidic residues" evidence="15">
    <location>
        <begin position="22"/>
        <end position="33"/>
    </location>
</feature>
<evidence type="ECO:0000313" key="19">
    <source>
        <dbReference type="Proteomes" id="UP000066737"/>
    </source>
</evidence>
<dbReference type="InterPro" id="IPR027256">
    <property type="entry name" value="P-typ_ATPase_IB"/>
</dbReference>
<feature type="transmembrane region" description="Helical" evidence="16">
    <location>
        <begin position="135"/>
        <end position="157"/>
    </location>
</feature>
<geneLocation type="plasmid" evidence="19">
    <name>pSTJ002</name>
</geneLocation>
<evidence type="ECO:0000256" key="13">
    <source>
        <dbReference type="ARBA" id="ARBA00023065"/>
    </source>
</evidence>
<dbReference type="SFLD" id="SFLDG00002">
    <property type="entry name" value="C1.7:_P-type_atpase_like"/>
    <property type="match status" value="1"/>
</dbReference>
<evidence type="ECO:0000256" key="11">
    <source>
        <dbReference type="ARBA" id="ARBA00022967"/>
    </source>
</evidence>
<evidence type="ECO:0000256" key="2">
    <source>
        <dbReference type="ARBA" id="ARBA00006024"/>
    </source>
</evidence>
<comment type="subcellular location">
    <subcellularLocation>
        <location evidence="1">Cell membrane</location>
        <topology evidence="1">Multi-pass membrane protein</topology>
    </subcellularLocation>
</comment>
<evidence type="ECO:0000256" key="12">
    <source>
        <dbReference type="ARBA" id="ARBA00022989"/>
    </source>
</evidence>
<dbReference type="InterPro" id="IPR018303">
    <property type="entry name" value="ATPase_P-typ_P_site"/>
</dbReference>
<dbReference type="InterPro" id="IPR008250">
    <property type="entry name" value="ATPase_P-typ_transduc_dom_A_sf"/>
</dbReference>
<dbReference type="PRINTS" id="PR00119">
    <property type="entry name" value="CATATPASE"/>
</dbReference>
<feature type="transmembrane region" description="Helical" evidence="16">
    <location>
        <begin position="718"/>
        <end position="737"/>
    </location>
</feature>
<keyword evidence="8" id="KW-0547">Nucleotide-binding</keyword>
<dbReference type="NCBIfam" id="TIGR01525">
    <property type="entry name" value="ATPase-IB_hvy"/>
    <property type="match status" value="1"/>
</dbReference>
<keyword evidence="18" id="KW-0378">Hydrolase</keyword>
<dbReference type="InterPro" id="IPR001757">
    <property type="entry name" value="P_typ_ATPase"/>
</dbReference>
<keyword evidence="12 16" id="KW-1133">Transmembrane helix</keyword>
<dbReference type="Gene3D" id="3.40.50.1000">
    <property type="entry name" value="HAD superfamily/HAD-like"/>
    <property type="match status" value="1"/>
</dbReference>
<evidence type="ECO:0000256" key="4">
    <source>
        <dbReference type="ARBA" id="ARBA00022475"/>
    </source>
</evidence>
<dbReference type="NCBIfam" id="TIGR01494">
    <property type="entry name" value="ATPase_P-type"/>
    <property type="match status" value="1"/>
</dbReference>
<dbReference type="SUPFAM" id="SSF81665">
    <property type="entry name" value="Calcium ATPase, transmembrane domain M"/>
    <property type="match status" value="1"/>
</dbReference>
<dbReference type="InterPro" id="IPR023298">
    <property type="entry name" value="ATPase_P-typ_TM_dom_sf"/>
</dbReference>
<keyword evidence="5" id="KW-0597">Phosphoprotein</keyword>
<dbReference type="GO" id="GO:0043682">
    <property type="term" value="F:P-type divalent copper transporter activity"/>
    <property type="evidence" value="ECO:0007669"/>
    <property type="project" value="TreeGrafter"/>
</dbReference>
<dbReference type="EC" id="3.6.3.-" evidence="18"/>
<evidence type="ECO:0000256" key="7">
    <source>
        <dbReference type="ARBA" id="ARBA00022723"/>
    </source>
</evidence>
<sequence>MDDHKDTTENSQGGEDQQDTSSHQHEHGDHDEAVGESDEEGVEQELLEDEAHPAAANEMASHEQHEHAGHEGEGHDHGSHEGHGEGHGGMHEGHEQMFRRRFFVSTLLSIPVLLYSEMLQEWLGFSVPTFPGSEWINPVFAVIVFAYGGVPFLQMAVPELKDRAPGMMTLISMAITVAFVYSLASVVFPTQSAFFWELVTLIDIMLLGHWIEMRSVRRASSAVDELAKLMPDTAERLTEDGETEEVPVSELSEGDLVLVRPGASVPADGVVEEGDSDVNESMITGESKPVSKEPGDEVIGGTINGDGSLRVRVGATGEETTLAGIMRLVEEAQQSKSKTQVLADRAAGWLFYVALGAAVVTAIAWTVAVSFDATVIERVVTVLVIACPHALGLAIPLVVAINTSLAARNGMLVRDRIAMEDARKLDAIIFDKTGTLTEGEHGVVDMATVDGVDKDDALALAAAVESDSEHMIARAIREAADERDLSAPDASGFEAIKGRGVRANIDGSEVYVGGPNLLSQLDSEIPNHLQHFADKAGQNAQTVVYLVRDGELIAAFAMADVIREESFRVVDALHELGIEVAMLTGDSQDVANAVADELGIDTVFAEVLPEDKDKKVQELQDQGKLVGMVGDGVNDAPALTRADVGIAIGSGTDVAVQSADVILVQNNPMDVVRLVKLSKASYRKMQENIVWAAGYNIFAIPLAAGVLAPIGILLSPAVGALLMSLSTVIVAINAQLLRRVDLSIPELPSGTPATDAQPAD</sequence>
<keyword evidence="4" id="KW-1003">Cell membrane</keyword>
<dbReference type="PRINTS" id="PR00120">
    <property type="entry name" value="HATPASE"/>
</dbReference>
<dbReference type="GO" id="GO:0016887">
    <property type="term" value="F:ATP hydrolysis activity"/>
    <property type="evidence" value="ECO:0007669"/>
    <property type="project" value="InterPro"/>
</dbReference>
<dbReference type="NCBIfam" id="TIGR01511">
    <property type="entry name" value="ATPase-IB1_Cu"/>
    <property type="match status" value="1"/>
</dbReference>
<keyword evidence="6 16" id="KW-0812">Transmembrane</keyword>
<evidence type="ECO:0000256" key="9">
    <source>
        <dbReference type="ARBA" id="ARBA00022840"/>
    </source>
</evidence>
<feature type="transmembrane region" description="Helical" evidence="16">
    <location>
        <begin position="379"/>
        <end position="401"/>
    </location>
</feature>
<evidence type="ECO:0000256" key="3">
    <source>
        <dbReference type="ARBA" id="ARBA00022448"/>
    </source>
</evidence>
<keyword evidence="7" id="KW-0479">Metal-binding</keyword>
<accession>A0A0U5H8Y2</accession>
<dbReference type="GO" id="GO:0005886">
    <property type="term" value="C:plasma membrane"/>
    <property type="evidence" value="ECO:0007669"/>
    <property type="project" value="UniProtKB-SubCell"/>
</dbReference>
<dbReference type="OrthoDB" id="8588at2157"/>
<keyword evidence="3" id="KW-0813">Transport</keyword>
<dbReference type="SUPFAM" id="SSF81653">
    <property type="entry name" value="Calcium ATPase, transduction domain A"/>
    <property type="match status" value="1"/>
</dbReference>
<keyword evidence="9" id="KW-0067">ATP-binding</keyword>
<feature type="compositionally biased region" description="Polar residues" evidence="15">
    <location>
        <begin position="9"/>
        <end position="21"/>
    </location>
</feature>
<feature type="compositionally biased region" description="Acidic residues" evidence="15">
    <location>
        <begin position="34"/>
        <end position="48"/>
    </location>
</feature>
<dbReference type="InterPro" id="IPR023299">
    <property type="entry name" value="ATPase_P-typ_cyto_dom_N"/>
</dbReference>
<evidence type="ECO:0000256" key="16">
    <source>
        <dbReference type="SAM" id="Phobius"/>
    </source>
</evidence>
<dbReference type="GO" id="GO:0005524">
    <property type="term" value="F:ATP binding"/>
    <property type="evidence" value="ECO:0007669"/>
    <property type="project" value="UniProtKB-KW"/>
</dbReference>
<dbReference type="PANTHER" id="PTHR43520:SF5">
    <property type="entry name" value="CATION-TRANSPORTING P-TYPE ATPASE-RELATED"/>
    <property type="match status" value="1"/>
</dbReference>
<keyword evidence="10" id="KW-0460">Magnesium</keyword>
<evidence type="ECO:0000256" key="6">
    <source>
        <dbReference type="ARBA" id="ARBA00022692"/>
    </source>
</evidence>
<feature type="transmembrane region" description="Helical" evidence="16">
    <location>
        <begin position="102"/>
        <end position="123"/>
    </location>
</feature>
<feature type="domain" description="P-type ATPase A" evidence="17">
    <location>
        <begin position="229"/>
        <end position="330"/>
    </location>
</feature>
<dbReference type="Pfam" id="PF00122">
    <property type="entry name" value="E1-E2_ATPase"/>
    <property type="match status" value="1"/>
</dbReference>
<dbReference type="Gene3D" id="3.40.1110.10">
    <property type="entry name" value="Calcium-transporting ATPase, cytoplasmic domain N"/>
    <property type="match status" value="1"/>
</dbReference>
<evidence type="ECO:0000259" key="17">
    <source>
        <dbReference type="Pfam" id="PF00122"/>
    </source>
</evidence>
<dbReference type="PANTHER" id="PTHR43520">
    <property type="entry name" value="ATP7, ISOFORM B"/>
    <property type="match status" value="1"/>
</dbReference>
<dbReference type="SFLD" id="SFLDF00027">
    <property type="entry name" value="p-type_atpase"/>
    <property type="match status" value="1"/>
</dbReference>
<dbReference type="Gene3D" id="2.70.150.10">
    <property type="entry name" value="Calcium-transporting ATPase, cytoplasmic transduction domain A"/>
    <property type="match status" value="1"/>
</dbReference>
<feature type="transmembrane region" description="Helical" evidence="16">
    <location>
        <begin position="346"/>
        <end position="367"/>
    </location>
</feature>
<organism evidence="18 19">
    <name type="scientific">Halobacterium hubeiense</name>
    <dbReference type="NCBI Taxonomy" id="1407499"/>
    <lineage>
        <taxon>Archaea</taxon>
        <taxon>Methanobacteriati</taxon>
        <taxon>Methanobacteriota</taxon>
        <taxon>Stenosarchaea group</taxon>
        <taxon>Halobacteria</taxon>
        <taxon>Halobacteriales</taxon>
        <taxon>Halobacteriaceae</taxon>
        <taxon>Halobacterium</taxon>
    </lineage>
</organism>
<dbReference type="InterPro" id="IPR044492">
    <property type="entry name" value="P_typ_ATPase_HD_dom"/>
</dbReference>
<feature type="compositionally biased region" description="Basic and acidic residues" evidence="15">
    <location>
        <begin position="60"/>
        <end position="92"/>
    </location>
</feature>
<evidence type="ECO:0000256" key="10">
    <source>
        <dbReference type="ARBA" id="ARBA00022842"/>
    </source>
</evidence>
<keyword evidence="14 16" id="KW-0472">Membrane</keyword>
<name>A0A0U5H8Y2_9EURY</name>
<gene>
    <name evidence="18" type="primary">copB2</name>
    <name evidence="18" type="ORF">HHUB_5016</name>
</gene>
<evidence type="ECO:0000256" key="5">
    <source>
        <dbReference type="ARBA" id="ARBA00022553"/>
    </source>
</evidence>
<dbReference type="Proteomes" id="UP000066737">
    <property type="component" value="Plasmid pSTJ002"/>
</dbReference>
<feature type="region of interest" description="Disordered" evidence="15">
    <location>
        <begin position="1"/>
        <end position="92"/>
    </location>
</feature>
<protein>
    <submittedName>
        <fullName evidence="18">P-type transport ATPase (Probable substrate copper/metal cation)</fullName>
        <ecNumber evidence="18">3.6.3.-</ecNumber>
    </submittedName>
</protein>
<feature type="transmembrane region" description="Helical" evidence="16">
    <location>
        <begin position="194"/>
        <end position="211"/>
    </location>
</feature>
<dbReference type="InterPro" id="IPR059000">
    <property type="entry name" value="ATPase_P-type_domA"/>
</dbReference>
<keyword evidence="13" id="KW-0406">Ion transport</keyword>
<dbReference type="Pfam" id="PF00702">
    <property type="entry name" value="Hydrolase"/>
    <property type="match status" value="1"/>
</dbReference>
<dbReference type="GO" id="GO:0055070">
    <property type="term" value="P:copper ion homeostasis"/>
    <property type="evidence" value="ECO:0007669"/>
    <property type="project" value="TreeGrafter"/>
</dbReference>
<evidence type="ECO:0000256" key="15">
    <source>
        <dbReference type="SAM" id="MobiDB-lite"/>
    </source>
</evidence>
<keyword evidence="11" id="KW-1278">Translocase</keyword>
<dbReference type="InterPro" id="IPR036412">
    <property type="entry name" value="HAD-like_sf"/>
</dbReference>
<proteinExistence type="inferred from homology"/>
<evidence type="ECO:0000256" key="14">
    <source>
        <dbReference type="ARBA" id="ARBA00023136"/>
    </source>
</evidence>
<dbReference type="SUPFAM" id="SSF56784">
    <property type="entry name" value="HAD-like"/>
    <property type="match status" value="1"/>
</dbReference>
<dbReference type="KEGG" id="hhb:Hhub_5016"/>
<evidence type="ECO:0000256" key="1">
    <source>
        <dbReference type="ARBA" id="ARBA00004651"/>
    </source>
</evidence>
<reference evidence="19" key="1">
    <citation type="journal article" date="2016" name="Environ. Microbiol.">
        <title>The complete genome of a viable archaeum isolated from 123-million-year-old rock salt.</title>
        <authorList>
            <person name="Jaakkola S.T."/>
            <person name="Pfeiffer F."/>
            <person name="Ravantti J.J."/>
            <person name="Guo Q."/>
            <person name="Liu Y."/>
            <person name="Chen X."/>
            <person name="Ma H."/>
            <person name="Yang C."/>
            <person name="Oksanen H.M."/>
            <person name="Bamford D.H."/>
        </authorList>
    </citation>
    <scope>NUCLEOTIDE SEQUENCE</scope>
    <source>
        <strain evidence="19">JI20-1</strain>
        <plasmid evidence="19">Plasmid pSTJ002</plasmid>
    </source>
</reference>
<dbReference type="PROSITE" id="PS00154">
    <property type="entry name" value="ATPASE_E1_E2"/>
    <property type="match status" value="1"/>
</dbReference>
<dbReference type="GO" id="GO:0005507">
    <property type="term" value="F:copper ion binding"/>
    <property type="evidence" value="ECO:0007669"/>
    <property type="project" value="TreeGrafter"/>
</dbReference>
<dbReference type="EMBL" id="LN831304">
    <property type="protein sequence ID" value="CQH64435.1"/>
    <property type="molecule type" value="Genomic_DNA"/>
</dbReference>
<dbReference type="InterPro" id="IPR023214">
    <property type="entry name" value="HAD_sf"/>
</dbReference>
<comment type="similarity">
    <text evidence="2">Belongs to the cation transport ATPase (P-type) (TC 3.A.3) family. Type IB subfamily.</text>
</comment>
<dbReference type="AlphaFoldDB" id="A0A0U5H8Y2"/>